<accession>A0A6G1I2Y7</accession>
<evidence type="ECO:0000313" key="4">
    <source>
        <dbReference type="Proteomes" id="UP000799640"/>
    </source>
</evidence>
<dbReference type="GO" id="GO:0032259">
    <property type="term" value="P:methylation"/>
    <property type="evidence" value="ECO:0007669"/>
    <property type="project" value="InterPro"/>
</dbReference>
<proteinExistence type="predicted"/>
<organism evidence="3 4">
    <name type="scientific">Trichodelitschia bisporula</name>
    <dbReference type="NCBI Taxonomy" id="703511"/>
    <lineage>
        <taxon>Eukaryota</taxon>
        <taxon>Fungi</taxon>
        <taxon>Dikarya</taxon>
        <taxon>Ascomycota</taxon>
        <taxon>Pezizomycotina</taxon>
        <taxon>Dothideomycetes</taxon>
        <taxon>Dothideomycetes incertae sedis</taxon>
        <taxon>Phaeotrichales</taxon>
        <taxon>Phaeotrichaceae</taxon>
        <taxon>Trichodelitschia</taxon>
    </lineage>
</organism>
<evidence type="ECO:0000313" key="3">
    <source>
        <dbReference type="EMBL" id="KAF2402650.1"/>
    </source>
</evidence>
<dbReference type="OrthoDB" id="417125at2759"/>
<gene>
    <name evidence="3" type="ORF">EJ06DRAFT_555251</name>
</gene>
<dbReference type="InterPro" id="IPR002877">
    <property type="entry name" value="RNA_MeTrfase_FtsJ_dom"/>
</dbReference>
<dbReference type="EMBL" id="ML996691">
    <property type="protein sequence ID" value="KAF2402650.1"/>
    <property type="molecule type" value="Genomic_DNA"/>
</dbReference>
<dbReference type="Proteomes" id="UP000799640">
    <property type="component" value="Unassembled WGS sequence"/>
</dbReference>
<dbReference type="InterPro" id="IPR029063">
    <property type="entry name" value="SAM-dependent_MTases_sf"/>
</dbReference>
<feature type="region of interest" description="Disordered" evidence="1">
    <location>
        <begin position="1"/>
        <end position="24"/>
    </location>
</feature>
<feature type="compositionally biased region" description="Polar residues" evidence="1">
    <location>
        <begin position="1"/>
        <end position="12"/>
    </location>
</feature>
<dbReference type="AlphaFoldDB" id="A0A6G1I2Y7"/>
<dbReference type="Pfam" id="PF01728">
    <property type="entry name" value="FtsJ"/>
    <property type="match status" value="1"/>
</dbReference>
<feature type="region of interest" description="Disordered" evidence="1">
    <location>
        <begin position="405"/>
        <end position="425"/>
    </location>
</feature>
<dbReference type="GO" id="GO:0008168">
    <property type="term" value="F:methyltransferase activity"/>
    <property type="evidence" value="ECO:0007669"/>
    <property type="project" value="InterPro"/>
</dbReference>
<evidence type="ECO:0000259" key="2">
    <source>
        <dbReference type="Pfam" id="PF01728"/>
    </source>
</evidence>
<protein>
    <recommendedName>
        <fullName evidence="2">Ribosomal RNA methyltransferase FtsJ domain-containing protein</fullName>
    </recommendedName>
</protein>
<evidence type="ECO:0000256" key="1">
    <source>
        <dbReference type="SAM" id="MobiDB-lite"/>
    </source>
</evidence>
<name>A0A6G1I2Y7_9PEZI</name>
<dbReference type="SUPFAM" id="SSF53335">
    <property type="entry name" value="S-adenosyl-L-methionine-dependent methyltransferases"/>
    <property type="match status" value="1"/>
</dbReference>
<reference evidence="3" key="1">
    <citation type="journal article" date="2020" name="Stud. Mycol.">
        <title>101 Dothideomycetes genomes: a test case for predicting lifestyles and emergence of pathogens.</title>
        <authorList>
            <person name="Haridas S."/>
            <person name="Albert R."/>
            <person name="Binder M."/>
            <person name="Bloem J."/>
            <person name="Labutti K."/>
            <person name="Salamov A."/>
            <person name="Andreopoulos B."/>
            <person name="Baker S."/>
            <person name="Barry K."/>
            <person name="Bills G."/>
            <person name="Bluhm B."/>
            <person name="Cannon C."/>
            <person name="Castanera R."/>
            <person name="Culley D."/>
            <person name="Daum C."/>
            <person name="Ezra D."/>
            <person name="Gonzalez J."/>
            <person name="Henrissat B."/>
            <person name="Kuo A."/>
            <person name="Liang C."/>
            <person name="Lipzen A."/>
            <person name="Lutzoni F."/>
            <person name="Magnuson J."/>
            <person name="Mondo S."/>
            <person name="Nolan M."/>
            <person name="Ohm R."/>
            <person name="Pangilinan J."/>
            <person name="Park H.-J."/>
            <person name="Ramirez L."/>
            <person name="Alfaro M."/>
            <person name="Sun H."/>
            <person name="Tritt A."/>
            <person name="Yoshinaga Y."/>
            <person name="Zwiers L.-H."/>
            <person name="Turgeon B."/>
            <person name="Goodwin S."/>
            <person name="Spatafora J."/>
            <person name="Crous P."/>
            <person name="Grigoriev I."/>
        </authorList>
    </citation>
    <scope>NUCLEOTIDE SEQUENCE</scope>
    <source>
        <strain evidence="3">CBS 262.69</strain>
    </source>
</reference>
<keyword evidence="4" id="KW-1185">Reference proteome</keyword>
<sequence length="425" mass="47335">MEPNHTNISPTSLEKRLGNEKFQPGDGWVDNLTKALQATTLTDTPVVPEDSSYDMISLDTPDDALQLFLHKASEFEQLMAWMAKGSNCPTGDKHYAEKRAKVDKAGFTTQRSIFLTMQNIAEELNQATGAFELSNRRPDVLDLCMAPGGYLAYALKKYLLMLANAVTLGREKGGYAIHVPYDRRDSRVQVSFRDVTLLGYELGMANVPEAIEAARVHPDNDELLCPWPFAAPTNYHLVLCDGQVLRTHGRAEYRESCESTRLMCSQMAIALQRVHIGGTIIALMHRAYQWNVFALLAGFAKFSDLQLFKPTCAHRESSSFYLVAKNLRPDSAEAKGMVEKLRRAWMACTFPELGMSTAVFDSSKDAVNQAVAEFGDTLLEMAKPIWEIQTEALRAATWMQAEQVADEAQDKAQGQGDHDLLGEIE</sequence>
<dbReference type="Gene3D" id="3.40.50.150">
    <property type="entry name" value="Vaccinia Virus protein VP39"/>
    <property type="match status" value="1"/>
</dbReference>
<feature type="compositionally biased region" description="Basic and acidic residues" evidence="1">
    <location>
        <begin position="416"/>
        <end position="425"/>
    </location>
</feature>
<feature type="domain" description="Ribosomal RNA methyltransferase FtsJ" evidence="2">
    <location>
        <begin position="124"/>
        <end position="326"/>
    </location>
</feature>